<sequence>MESDKTAALTTVTSFLATVGANGSSLKDARQYILADSFVTLSHPDGLIQSHLGEAISRVENSLQKLFDNGVSSTSEEIALPGPEVWIRDNITAVWVGYKHVVDNANVSKGVNLFSLLKTETDLAWRICGIADTQWKPDQPTPDMSSEVTPELMEPINEFFTLMRQRKWNELPTTLLPGGGMTHNAAGEPLRQVTWPEFVEGLSGVIDKIPKEVDVNEKVHDVEARVCGDLAFVWTPFVVEFNGVVKQKGVNIWSLLKKDEKWFISGCQDTGRSVGA</sequence>
<dbReference type="OrthoDB" id="2896390at2759"/>
<dbReference type="SUPFAM" id="SSF54427">
    <property type="entry name" value="NTF2-like"/>
    <property type="match status" value="1"/>
</dbReference>
<name>A0A6A5ZTF7_9PLEO</name>
<reference evidence="1" key="1">
    <citation type="journal article" date="2020" name="Stud. Mycol.">
        <title>101 Dothideomycetes genomes: a test case for predicting lifestyles and emergence of pathogens.</title>
        <authorList>
            <person name="Haridas S."/>
            <person name="Albert R."/>
            <person name="Binder M."/>
            <person name="Bloem J."/>
            <person name="Labutti K."/>
            <person name="Salamov A."/>
            <person name="Andreopoulos B."/>
            <person name="Baker S."/>
            <person name="Barry K."/>
            <person name="Bills G."/>
            <person name="Bluhm B."/>
            <person name="Cannon C."/>
            <person name="Castanera R."/>
            <person name="Culley D."/>
            <person name="Daum C."/>
            <person name="Ezra D."/>
            <person name="Gonzalez J."/>
            <person name="Henrissat B."/>
            <person name="Kuo A."/>
            <person name="Liang C."/>
            <person name="Lipzen A."/>
            <person name="Lutzoni F."/>
            <person name="Magnuson J."/>
            <person name="Mondo S."/>
            <person name="Nolan M."/>
            <person name="Ohm R."/>
            <person name="Pangilinan J."/>
            <person name="Park H.-J."/>
            <person name="Ramirez L."/>
            <person name="Alfaro M."/>
            <person name="Sun H."/>
            <person name="Tritt A."/>
            <person name="Yoshinaga Y."/>
            <person name="Zwiers L.-H."/>
            <person name="Turgeon B."/>
            <person name="Goodwin S."/>
            <person name="Spatafora J."/>
            <person name="Crous P."/>
            <person name="Grigoriev I."/>
        </authorList>
    </citation>
    <scope>NUCLEOTIDE SEQUENCE</scope>
    <source>
        <strain evidence="1">CBS 627.86</strain>
    </source>
</reference>
<proteinExistence type="predicted"/>
<dbReference type="Proteomes" id="UP000799770">
    <property type="component" value="Unassembled WGS sequence"/>
</dbReference>
<protein>
    <submittedName>
        <fullName evidence="1">Uncharacterized protein</fullName>
    </submittedName>
</protein>
<gene>
    <name evidence="1" type="ORF">BDV96DRAFT_563012</name>
</gene>
<accession>A0A6A5ZTF7</accession>
<organism evidence="1 2">
    <name type="scientific">Lophiotrema nucula</name>
    <dbReference type="NCBI Taxonomy" id="690887"/>
    <lineage>
        <taxon>Eukaryota</taxon>
        <taxon>Fungi</taxon>
        <taxon>Dikarya</taxon>
        <taxon>Ascomycota</taxon>
        <taxon>Pezizomycotina</taxon>
        <taxon>Dothideomycetes</taxon>
        <taxon>Pleosporomycetidae</taxon>
        <taxon>Pleosporales</taxon>
        <taxon>Lophiotremataceae</taxon>
        <taxon>Lophiotrema</taxon>
    </lineage>
</organism>
<keyword evidence="2" id="KW-1185">Reference proteome</keyword>
<dbReference type="Gene3D" id="3.10.450.50">
    <property type="match status" value="1"/>
</dbReference>
<dbReference type="InterPro" id="IPR032710">
    <property type="entry name" value="NTF2-like_dom_sf"/>
</dbReference>
<evidence type="ECO:0000313" key="2">
    <source>
        <dbReference type="Proteomes" id="UP000799770"/>
    </source>
</evidence>
<evidence type="ECO:0000313" key="1">
    <source>
        <dbReference type="EMBL" id="KAF2122153.1"/>
    </source>
</evidence>
<dbReference type="EMBL" id="ML977311">
    <property type="protein sequence ID" value="KAF2122153.1"/>
    <property type="molecule type" value="Genomic_DNA"/>
</dbReference>
<dbReference type="AlphaFoldDB" id="A0A6A5ZTF7"/>